<evidence type="ECO:0000259" key="1">
    <source>
        <dbReference type="Pfam" id="PF14292"/>
    </source>
</evidence>
<evidence type="ECO:0000259" key="2">
    <source>
        <dbReference type="Pfam" id="PF26120"/>
    </source>
</evidence>
<dbReference type="Pfam" id="PF26120">
    <property type="entry name" value="CBM_1st_SusF"/>
    <property type="match status" value="1"/>
</dbReference>
<dbReference type="AlphaFoldDB" id="A0A0C1CX04"/>
<feature type="domain" description="SusF first starch specific CBM" evidence="2">
    <location>
        <begin position="274"/>
        <end position="372"/>
    </location>
</feature>
<dbReference type="Pfam" id="PF14292">
    <property type="entry name" value="SusE"/>
    <property type="match status" value="1"/>
</dbReference>
<reference evidence="3 4" key="1">
    <citation type="submission" date="2014-10" db="EMBL/GenBank/DDBJ databases">
        <title>Kaistella jeonii genome.</title>
        <authorList>
            <person name="Clayton J.T."/>
            <person name="Newman J.D."/>
        </authorList>
    </citation>
    <scope>NUCLEOTIDE SEQUENCE [LARGE SCALE GENOMIC DNA]</scope>
    <source>
        <strain evidence="3 4">DSM 17048</strain>
    </source>
</reference>
<dbReference type="RefSeq" id="WP_039352257.1">
    <property type="nucleotide sequence ID" value="NZ_FOLA01000007.1"/>
</dbReference>
<evidence type="ECO:0008006" key="5">
    <source>
        <dbReference type="Google" id="ProtNLM"/>
    </source>
</evidence>
<dbReference type="GO" id="GO:0019867">
    <property type="term" value="C:outer membrane"/>
    <property type="evidence" value="ECO:0007669"/>
    <property type="project" value="InterPro"/>
</dbReference>
<dbReference type="STRING" id="266749.SAMN05421876_10782"/>
<dbReference type="EMBL" id="JSYL01000005">
    <property type="protein sequence ID" value="KIA88906.1"/>
    <property type="molecule type" value="Genomic_DNA"/>
</dbReference>
<organism evidence="3 4">
    <name type="scientific">Kaistella jeonii</name>
    <dbReference type="NCBI Taxonomy" id="266749"/>
    <lineage>
        <taxon>Bacteria</taxon>
        <taxon>Pseudomonadati</taxon>
        <taxon>Bacteroidota</taxon>
        <taxon>Flavobacteriia</taxon>
        <taxon>Flavobacteriales</taxon>
        <taxon>Weeksellaceae</taxon>
        <taxon>Chryseobacterium group</taxon>
        <taxon>Kaistella</taxon>
    </lineage>
</organism>
<dbReference type="GO" id="GO:2001070">
    <property type="term" value="F:starch binding"/>
    <property type="evidence" value="ECO:0007669"/>
    <property type="project" value="InterPro"/>
</dbReference>
<proteinExistence type="predicted"/>
<dbReference type="Proteomes" id="UP000031473">
    <property type="component" value="Unassembled WGS sequence"/>
</dbReference>
<keyword evidence="4" id="KW-1185">Reference proteome</keyword>
<name>A0A0C1CX04_9FLAO</name>
<dbReference type="PROSITE" id="PS51257">
    <property type="entry name" value="PROKAR_LIPOPROTEIN"/>
    <property type="match status" value="1"/>
</dbReference>
<accession>A0A0C1CX04</accession>
<sequence>MKNKYIINAFYALLLIVGLTSCDDRDLVKADNSGAPIVMDLSSDHIFLDKNYPDNPALNVSWSQATYTVPVEVNYKIEASKDKDFKTPYVLGIVAQSIRTATYTVGQLNTAAQTIGLTKDVEGKMFLRVTSALGADKITAVSNVTSVNVTPYALEYPTFYLVGAASYVGWNSGVAQALYKKNNFSYIYTFMTPENFRFLGQQAWDPINYSIDNPGTDMIKRYFKQTSANIVFGDHENMKFTDPTKIYKIEINADGAVQSINATASALGFDYPNLYVVGTLNSWDAATALPMTKKPNVEGIYELTTNLGANSEMKFLGQKSFGDLEWGNILKDNNGNSGFIGPKNDDSNIVFNGNGGSYKITLNLKAGTYTIE</sequence>
<dbReference type="InterPro" id="IPR025970">
    <property type="entry name" value="SusE"/>
</dbReference>
<comment type="caution">
    <text evidence="3">The sequence shown here is derived from an EMBL/GenBank/DDBJ whole genome shotgun (WGS) entry which is preliminary data.</text>
</comment>
<dbReference type="InterPro" id="IPR058976">
    <property type="entry name" value="CBM_1st_SusF"/>
</dbReference>
<evidence type="ECO:0000313" key="4">
    <source>
        <dbReference type="Proteomes" id="UP000031473"/>
    </source>
</evidence>
<evidence type="ECO:0000313" key="3">
    <source>
        <dbReference type="EMBL" id="KIA88906.1"/>
    </source>
</evidence>
<feature type="domain" description="SusE outer membrane protein" evidence="1">
    <location>
        <begin position="25"/>
        <end position="129"/>
    </location>
</feature>
<gene>
    <name evidence="3" type="ORF">OA86_09245</name>
</gene>
<protein>
    <recommendedName>
        <fullName evidence="5">SusE outer membrane protein domain-containing protein</fullName>
    </recommendedName>
</protein>
<dbReference type="Gene3D" id="2.60.40.3620">
    <property type="match status" value="2"/>
</dbReference>